<dbReference type="PANTHER" id="PTHR21193">
    <property type="entry name" value="OXIDOREDUCTASE-LIKE DOMAIN-CONTAINING PROTEIN 1"/>
    <property type="match status" value="1"/>
</dbReference>
<feature type="domain" description="Oxidoreductase-like" evidence="1">
    <location>
        <begin position="11"/>
        <end position="50"/>
    </location>
</feature>
<name>A0A918NWU4_9NEIS</name>
<keyword evidence="3" id="KW-1185">Reference proteome</keyword>
<reference evidence="2" key="1">
    <citation type="journal article" date="2014" name="Int. J. Syst. Evol. Microbiol.">
        <title>Complete genome sequence of Corynebacterium casei LMG S-19264T (=DSM 44701T), isolated from a smear-ripened cheese.</title>
        <authorList>
            <consortium name="US DOE Joint Genome Institute (JGI-PGF)"/>
            <person name="Walter F."/>
            <person name="Albersmeier A."/>
            <person name="Kalinowski J."/>
            <person name="Ruckert C."/>
        </authorList>
    </citation>
    <scope>NUCLEOTIDE SEQUENCE</scope>
    <source>
        <strain evidence="2">KCTC 32182</strain>
    </source>
</reference>
<organism evidence="2 3">
    <name type="scientific">Paludibacterium paludis</name>
    <dbReference type="NCBI Taxonomy" id="1225769"/>
    <lineage>
        <taxon>Bacteria</taxon>
        <taxon>Pseudomonadati</taxon>
        <taxon>Pseudomonadota</taxon>
        <taxon>Betaproteobacteria</taxon>
        <taxon>Neisseriales</taxon>
        <taxon>Chromobacteriaceae</taxon>
        <taxon>Paludibacterium</taxon>
    </lineage>
</organism>
<evidence type="ECO:0000313" key="2">
    <source>
        <dbReference type="EMBL" id="GGY02790.1"/>
    </source>
</evidence>
<protein>
    <recommendedName>
        <fullName evidence="1">Oxidoreductase-like domain-containing protein</fullName>
    </recommendedName>
</protein>
<comment type="caution">
    <text evidence="2">The sequence shown here is derived from an EMBL/GenBank/DDBJ whole genome shotgun (WGS) entry which is preliminary data.</text>
</comment>
<dbReference type="InterPro" id="IPR019180">
    <property type="entry name" value="Oxidoreductase-like_N"/>
</dbReference>
<gene>
    <name evidence="2" type="ORF">GCM10011289_01160</name>
</gene>
<dbReference type="InterPro" id="IPR039251">
    <property type="entry name" value="OXLD1"/>
</dbReference>
<evidence type="ECO:0000259" key="1">
    <source>
        <dbReference type="Pfam" id="PF09791"/>
    </source>
</evidence>
<dbReference type="Pfam" id="PF09791">
    <property type="entry name" value="Oxidored-like"/>
    <property type="match status" value="1"/>
</dbReference>
<dbReference type="Proteomes" id="UP000645257">
    <property type="component" value="Unassembled WGS sequence"/>
</dbReference>
<dbReference type="EMBL" id="BMYX01000001">
    <property type="protein sequence ID" value="GGY02790.1"/>
    <property type="molecule type" value="Genomic_DNA"/>
</dbReference>
<dbReference type="AlphaFoldDB" id="A0A918NWU4"/>
<dbReference type="PANTHER" id="PTHR21193:SF3">
    <property type="entry name" value="OXIDOREDUCTASE-LIKE DOMAIN-CONTAINING PROTEIN 1"/>
    <property type="match status" value="1"/>
</dbReference>
<accession>A0A918NWU4</accession>
<evidence type="ECO:0000313" key="3">
    <source>
        <dbReference type="Proteomes" id="UP000645257"/>
    </source>
</evidence>
<sequence length="56" mass="6656">MRDGEAFDPEPEAPVAPEDSMCCGSGCDPCVWDLYREEMDDYRRRLDDWRARREKE</sequence>
<reference evidence="2" key="2">
    <citation type="submission" date="2020-09" db="EMBL/GenBank/DDBJ databases">
        <authorList>
            <person name="Sun Q."/>
            <person name="Kim S."/>
        </authorList>
    </citation>
    <scope>NUCLEOTIDE SEQUENCE</scope>
    <source>
        <strain evidence="2">KCTC 32182</strain>
    </source>
</reference>
<dbReference type="RefSeq" id="WP_189530056.1">
    <property type="nucleotide sequence ID" value="NZ_BMYX01000001.1"/>
</dbReference>
<proteinExistence type="predicted"/>